<dbReference type="AlphaFoldDB" id="A0A926QMN7"/>
<evidence type="ECO:0000313" key="2">
    <source>
        <dbReference type="Proteomes" id="UP000650466"/>
    </source>
</evidence>
<dbReference type="EMBL" id="JACVVD010000013">
    <property type="protein sequence ID" value="MBD0383892.1"/>
    <property type="molecule type" value="Genomic_DNA"/>
</dbReference>
<accession>A0A926QMN7</accession>
<comment type="caution">
    <text evidence="1">The sequence shown here is derived from an EMBL/GenBank/DDBJ whole genome shotgun (WGS) entry which is preliminary data.</text>
</comment>
<gene>
    <name evidence="1" type="ORF">ICC18_27840</name>
</gene>
<sequence length="424" mass="50315">MDFQEYEGIFRKYKDIFQKYEDFFNREKYPKFSLESYLPMDEEVCVCLIGKHYKDCCKKKLDEAIKFRKENFKLVEEELNQLYFQKDSKLISHKIEEKSVNKKSISYCSAHEVFGDCNHDDSIVHSHTLSRGNVLNNLSSGNKVIRFNDHKVPDVETLEKEISKFYSEVPIRKASVTVSFCEKHDEELFADIEKDGNTDYSGTSIQNIEYSLKAITFDIYYRIMNIFYMAELISENKYATCNSDGSQSEYFRNYHNSVKTLFRLHPLMLKMLNELKQLKKQEVESELETIYFELPVDRINLSLSEVIEFEDIFCYVNVINSKKPYIIVSYYKDRKRIISIDKLKQQYESCNDKNKQLFYLWNFIKELLINAINIYFNKTAFNKLSDAAKVYLYIVHREGIADIPFEWQDIHDAEIMGILYETSS</sequence>
<name>A0A926QMN7_9BACL</name>
<keyword evidence="2" id="KW-1185">Reference proteome</keyword>
<dbReference type="Proteomes" id="UP000650466">
    <property type="component" value="Unassembled WGS sequence"/>
</dbReference>
<protein>
    <submittedName>
        <fullName evidence="1">Uncharacterized protein</fullName>
    </submittedName>
</protein>
<organism evidence="1 2">
    <name type="scientific">Paenibacillus sedimenti</name>
    <dbReference type="NCBI Taxonomy" id="2770274"/>
    <lineage>
        <taxon>Bacteria</taxon>
        <taxon>Bacillati</taxon>
        <taxon>Bacillota</taxon>
        <taxon>Bacilli</taxon>
        <taxon>Bacillales</taxon>
        <taxon>Paenibacillaceae</taxon>
        <taxon>Paenibacillus</taxon>
    </lineage>
</organism>
<reference evidence="1" key="1">
    <citation type="submission" date="2020-09" db="EMBL/GenBank/DDBJ databases">
        <title>Draft Genome Sequence of Paenibacillus sp. WST5.</title>
        <authorList>
            <person name="Bao Z."/>
        </authorList>
    </citation>
    <scope>NUCLEOTIDE SEQUENCE</scope>
    <source>
        <strain evidence="1">WST5</strain>
    </source>
</reference>
<dbReference type="RefSeq" id="WP_188177661.1">
    <property type="nucleotide sequence ID" value="NZ_JACVVD010000013.1"/>
</dbReference>
<proteinExistence type="predicted"/>
<evidence type="ECO:0000313" key="1">
    <source>
        <dbReference type="EMBL" id="MBD0383892.1"/>
    </source>
</evidence>